<sequence length="222" mass="25556">IRLHIQNQEATGYYFKVSAHTDPPSGWSVPEYLVGYIGVDETKDFVYQMERIKPSSIPEGRITESVNLRVSAYHDAGYSNLYSYDNFTVTFHLIDRTSSAWVIVYYNDFDDGTNQGWTGTASTNYYRSFRYSLYTSYARKSFYIGADYQEAYVIFAVRFTNTQADGYPKIYLDGTLYFEPDVSPSPNIWYQFVIPLHLGTTEIAIQSSSGYMYIDDVYVVAK</sequence>
<dbReference type="AlphaFoldDB" id="A0A497EL21"/>
<reference evidence="1 2" key="1">
    <citation type="submission" date="2018-06" db="EMBL/GenBank/DDBJ databases">
        <title>Extensive metabolic versatility and redundancy in microbially diverse, dynamic hydrothermal sediments.</title>
        <authorList>
            <person name="Dombrowski N."/>
            <person name="Teske A."/>
            <person name="Baker B.J."/>
        </authorList>
    </citation>
    <scope>NUCLEOTIDE SEQUENCE [LARGE SCALE GENOMIC DNA]</scope>
    <source>
        <strain evidence="1">B66_G16</strain>
    </source>
</reference>
<organism evidence="1 2">
    <name type="scientific">Thermoproteota archaeon</name>
    <dbReference type="NCBI Taxonomy" id="2056631"/>
    <lineage>
        <taxon>Archaea</taxon>
        <taxon>Thermoproteota</taxon>
    </lineage>
</organism>
<proteinExistence type="predicted"/>
<evidence type="ECO:0000313" key="2">
    <source>
        <dbReference type="Proteomes" id="UP000278475"/>
    </source>
</evidence>
<accession>A0A497EL21</accession>
<dbReference type="Proteomes" id="UP000278475">
    <property type="component" value="Unassembled WGS sequence"/>
</dbReference>
<dbReference type="EMBL" id="QMQV01000174">
    <property type="protein sequence ID" value="RLE46609.1"/>
    <property type="molecule type" value="Genomic_DNA"/>
</dbReference>
<evidence type="ECO:0000313" key="1">
    <source>
        <dbReference type="EMBL" id="RLE46609.1"/>
    </source>
</evidence>
<gene>
    <name evidence="1" type="ORF">DRJ31_09820</name>
</gene>
<name>A0A497EL21_9CREN</name>
<protein>
    <submittedName>
        <fullName evidence="1">Uncharacterized protein</fullName>
    </submittedName>
</protein>
<comment type="caution">
    <text evidence="1">The sequence shown here is derived from an EMBL/GenBank/DDBJ whole genome shotgun (WGS) entry which is preliminary data.</text>
</comment>
<feature type="non-terminal residue" evidence="1">
    <location>
        <position position="1"/>
    </location>
</feature>